<proteinExistence type="predicted"/>
<keyword evidence="2" id="KW-1185">Reference proteome</keyword>
<gene>
    <name evidence="1" type="ORF">IC231_03915</name>
</gene>
<organism evidence="1 2">
    <name type="scientific">Hymenobacter duratus</name>
    <dbReference type="NCBI Taxonomy" id="2771356"/>
    <lineage>
        <taxon>Bacteria</taxon>
        <taxon>Pseudomonadati</taxon>
        <taxon>Bacteroidota</taxon>
        <taxon>Cytophagia</taxon>
        <taxon>Cytophagales</taxon>
        <taxon>Hymenobacteraceae</taxon>
        <taxon>Hymenobacter</taxon>
    </lineage>
</organism>
<protein>
    <submittedName>
        <fullName evidence="1">Uncharacterized protein</fullName>
    </submittedName>
</protein>
<reference evidence="1 2" key="1">
    <citation type="submission" date="2020-09" db="EMBL/GenBank/DDBJ databases">
        <authorList>
            <person name="Kim M.K."/>
        </authorList>
    </citation>
    <scope>NUCLEOTIDE SEQUENCE [LARGE SCALE GENOMIC DNA]</scope>
    <source>
        <strain evidence="1 2">BT646</strain>
    </source>
</reference>
<comment type="caution">
    <text evidence="1">The sequence shown here is derived from an EMBL/GenBank/DDBJ whole genome shotgun (WGS) entry which is preliminary data.</text>
</comment>
<evidence type="ECO:0000313" key="1">
    <source>
        <dbReference type="EMBL" id="MBD2714177.1"/>
    </source>
</evidence>
<dbReference type="EMBL" id="JACWZZ010000001">
    <property type="protein sequence ID" value="MBD2714177.1"/>
    <property type="molecule type" value="Genomic_DNA"/>
</dbReference>
<sequence>MKSNLAVGLLLLTAAALIFRKRKSLVVKPVGPALLVGEASPTTTVIYYSDSLSDSVLKWYKEFTGVEGTPHTILDHRQLKYPYAVYTVGDVKVYVTTNPAYRMPSGAAPYYYWSVEIPGNPQQPLAQYIEGPSKTRIGVVNNPIYVPTLVGGGEECL</sequence>
<evidence type="ECO:0000313" key="2">
    <source>
        <dbReference type="Proteomes" id="UP000642468"/>
    </source>
</evidence>
<dbReference type="RefSeq" id="WP_190783283.1">
    <property type="nucleotide sequence ID" value="NZ_JACWZZ010000001.1"/>
</dbReference>
<dbReference type="Proteomes" id="UP000642468">
    <property type="component" value="Unassembled WGS sequence"/>
</dbReference>
<accession>A0ABR8JDR9</accession>
<name>A0ABR8JDR9_9BACT</name>